<dbReference type="InterPro" id="IPR003961">
    <property type="entry name" value="FN3_dom"/>
</dbReference>
<dbReference type="InterPro" id="IPR013783">
    <property type="entry name" value="Ig-like_fold"/>
</dbReference>
<sequence length="412" mass="44130">MLVSIELWARPGIVSLPGGFPAVIWGLAASPTAAPQVPGPVIEATVGDMVEITLHNMLNEPVSLTFPGQEIAPEPVLDAGGRLVSLTRFAAPGRSVVYSFPAYRPGTFRYESGTSPERQVQMGLYGALIVRPAGWDDPASSNYYTAYGADTGSGYDVEAVILLSEFDRAAHEVIATGAVYNPLNYAPQYWLVNGRPFPDCVAPPDRSAQPLTSRVPVLAGQRVLLRLINAGFLAHTLAFQEGPARVVAEDGRPRRSPLLDATYDKNAITLGAGQSADLVFTPPEGEHYLYDRDLLHLVNTDDYPGGMMALVDVRPVFPVTPPQAPSNLTATAALPGQVELTWINNAADEDGFVLERRTGAGPFLRVTTLMVGATAYTDTHVEANTTYTYRVLAFNLAGTSAYSNEAVVTTLP</sequence>
<evidence type="ECO:0000256" key="1">
    <source>
        <dbReference type="ARBA" id="ARBA00022723"/>
    </source>
</evidence>
<dbReference type="AlphaFoldDB" id="A0A151AX25"/>
<dbReference type="SUPFAM" id="SSF49265">
    <property type="entry name" value="Fibronectin type III"/>
    <property type="match status" value="1"/>
</dbReference>
<dbReference type="Pfam" id="PF07732">
    <property type="entry name" value="Cu-oxidase_3"/>
    <property type="match status" value="1"/>
</dbReference>
<dbReference type="Pfam" id="PF00041">
    <property type="entry name" value="fn3"/>
    <property type="match status" value="1"/>
</dbReference>
<gene>
    <name evidence="5" type="ORF">MOMUL_16850</name>
</gene>
<protein>
    <submittedName>
        <fullName evidence="5">Multicopper oxidase</fullName>
    </submittedName>
</protein>
<dbReference type="EMBL" id="LTBC01000005">
    <property type="protein sequence ID" value="KYH32110.1"/>
    <property type="molecule type" value="Genomic_DNA"/>
</dbReference>
<keyword evidence="2" id="KW-0560">Oxidoreductase</keyword>
<dbReference type="GO" id="GO:0016491">
    <property type="term" value="F:oxidoreductase activity"/>
    <property type="evidence" value="ECO:0007669"/>
    <property type="project" value="UniProtKB-KW"/>
</dbReference>
<evidence type="ECO:0000259" key="4">
    <source>
        <dbReference type="PROSITE" id="PS50853"/>
    </source>
</evidence>
<dbReference type="GO" id="GO:0005507">
    <property type="term" value="F:copper ion binding"/>
    <property type="evidence" value="ECO:0007669"/>
    <property type="project" value="InterPro"/>
</dbReference>
<dbReference type="InterPro" id="IPR011707">
    <property type="entry name" value="Cu-oxidase-like_N"/>
</dbReference>
<dbReference type="PROSITE" id="PS50853">
    <property type="entry name" value="FN3"/>
    <property type="match status" value="1"/>
</dbReference>
<comment type="caution">
    <text evidence="5">The sequence shown here is derived from an EMBL/GenBank/DDBJ whole genome shotgun (WGS) entry which is preliminary data.</text>
</comment>
<dbReference type="PATRIC" id="fig|1122241.3.peg.1776"/>
<keyword evidence="6" id="KW-1185">Reference proteome</keyword>
<dbReference type="InterPro" id="IPR036116">
    <property type="entry name" value="FN3_sf"/>
</dbReference>
<dbReference type="PANTHER" id="PTHR11709">
    <property type="entry name" value="MULTI-COPPER OXIDASE"/>
    <property type="match status" value="1"/>
</dbReference>
<name>A0A151AX25_9FIRM</name>
<keyword evidence="3" id="KW-0186">Copper</keyword>
<reference evidence="5 6" key="1">
    <citation type="submission" date="2016-02" db="EMBL/GenBank/DDBJ databases">
        <title>Genome sequence of Moorella mulderi DSM 14980.</title>
        <authorList>
            <person name="Poehlein A."/>
            <person name="Daniel R."/>
        </authorList>
    </citation>
    <scope>NUCLEOTIDE SEQUENCE [LARGE SCALE GENOMIC DNA]</scope>
    <source>
        <strain evidence="5 6">DSM 14980</strain>
    </source>
</reference>
<dbReference type="CDD" id="cd00063">
    <property type="entry name" value="FN3"/>
    <property type="match status" value="1"/>
</dbReference>
<dbReference type="Proteomes" id="UP000075670">
    <property type="component" value="Unassembled WGS sequence"/>
</dbReference>
<dbReference type="InterPro" id="IPR045087">
    <property type="entry name" value="Cu-oxidase_fam"/>
</dbReference>
<dbReference type="SUPFAM" id="SSF49503">
    <property type="entry name" value="Cupredoxins"/>
    <property type="match status" value="2"/>
</dbReference>
<evidence type="ECO:0000256" key="2">
    <source>
        <dbReference type="ARBA" id="ARBA00023002"/>
    </source>
</evidence>
<evidence type="ECO:0000256" key="3">
    <source>
        <dbReference type="ARBA" id="ARBA00023008"/>
    </source>
</evidence>
<proteinExistence type="predicted"/>
<keyword evidence="1" id="KW-0479">Metal-binding</keyword>
<dbReference type="PANTHER" id="PTHR11709:SF394">
    <property type="entry name" value="FI03373P-RELATED"/>
    <property type="match status" value="1"/>
</dbReference>
<dbReference type="RefSeq" id="WP_062283919.1">
    <property type="nucleotide sequence ID" value="NZ_LTBC01000005.1"/>
</dbReference>
<evidence type="ECO:0000313" key="6">
    <source>
        <dbReference type="Proteomes" id="UP000075670"/>
    </source>
</evidence>
<evidence type="ECO:0000313" key="5">
    <source>
        <dbReference type="EMBL" id="KYH32110.1"/>
    </source>
</evidence>
<feature type="domain" description="Fibronectin type-III" evidence="4">
    <location>
        <begin position="324"/>
        <end position="412"/>
    </location>
</feature>
<dbReference type="SMART" id="SM00060">
    <property type="entry name" value="FN3"/>
    <property type="match status" value="1"/>
</dbReference>
<dbReference type="OrthoDB" id="9757546at2"/>
<dbReference type="InterPro" id="IPR008972">
    <property type="entry name" value="Cupredoxin"/>
</dbReference>
<dbReference type="Gene3D" id="2.60.40.420">
    <property type="entry name" value="Cupredoxins - blue copper proteins"/>
    <property type="match status" value="1"/>
</dbReference>
<accession>A0A151AX25</accession>
<dbReference type="Gene3D" id="2.60.40.10">
    <property type="entry name" value="Immunoglobulins"/>
    <property type="match status" value="1"/>
</dbReference>
<organism evidence="5 6">
    <name type="scientific">Moorella mulderi DSM 14980</name>
    <dbReference type="NCBI Taxonomy" id="1122241"/>
    <lineage>
        <taxon>Bacteria</taxon>
        <taxon>Bacillati</taxon>
        <taxon>Bacillota</taxon>
        <taxon>Clostridia</taxon>
        <taxon>Neomoorellales</taxon>
        <taxon>Neomoorellaceae</taxon>
        <taxon>Neomoorella</taxon>
    </lineage>
</organism>